<dbReference type="CDD" id="cd00143">
    <property type="entry name" value="PP2Cc"/>
    <property type="match status" value="1"/>
</dbReference>
<dbReference type="Pfam" id="PF00481">
    <property type="entry name" value="PP2C"/>
    <property type="match status" value="1"/>
</dbReference>
<evidence type="ECO:0000256" key="10">
    <source>
        <dbReference type="ARBA" id="ARBA00047761"/>
    </source>
</evidence>
<dbReference type="AlphaFoldDB" id="A0AAV6WZ25"/>
<dbReference type="EMBL" id="WHWC01000011">
    <property type="protein sequence ID" value="KAG8374285.1"/>
    <property type="molecule type" value="Genomic_DNA"/>
</dbReference>
<dbReference type="InterPro" id="IPR000222">
    <property type="entry name" value="PP2C_BS"/>
</dbReference>
<evidence type="ECO:0000256" key="4">
    <source>
        <dbReference type="ARBA" id="ARBA00013081"/>
    </source>
</evidence>
<feature type="domain" description="PPM-type phosphatase" evidence="13">
    <location>
        <begin position="48"/>
        <end position="348"/>
    </location>
</feature>
<evidence type="ECO:0000256" key="8">
    <source>
        <dbReference type="ARBA" id="ARBA00022912"/>
    </source>
</evidence>
<proteinExistence type="inferred from homology"/>
<keyword evidence="8 12" id="KW-0904">Protein phosphatase</keyword>
<reference evidence="14" key="1">
    <citation type="submission" date="2019-10" db="EMBL/GenBank/DDBJ databases">
        <authorList>
            <person name="Zhang R."/>
            <person name="Pan Y."/>
            <person name="Wang J."/>
            <person name="Ma R."/>
            <person name="Yu S."/>
        </authorList>
    </citation>
    <scope>NUCLEOTIDE SEQUENCE</scope>
    <source>
        <strain evidence="14">LA-IB0</strain>
        <tissue evidence="14">Leaf</tissue>
    </source>
</reference>
<evidence type="ECO:0000259" key="13">
    <source>
        <dbReference type="PROSITE" id="PS51746"/>
    </source>
</evidence>
<dbReference type="SUPFAM" id="SSF81606">
    <property type="entry name" value="PP2C-like"/>
    <property type="match status" value="1"/>
</dbReference>
<evidence type="ECO:0000256" key="2">
    <source>
        <dbReference type="ARBA" id="ARBA00001946"/>
    </source>
</evidence>
<evidence type="ECO:0000313" key="15">
    <source>
        <dbReference type="Proteomes" id="UP000826271"/>
    </source>
</evidence>
<comment type="cofactor">
    <cofactor evidence="2">
        <name>Mg(2+)</name>
        <dbReference type="ChEBI" id="CHEBI:18420"/>
    </cofactor>
</comment>
<comment type="catalytic activity">
    <reaction evidence="10">
        <text>O-phospho-L-seryl-[protein] + H2O = L-seryl-[protein] + phosphate</text>
        <dbReference type="Rhea" id="RHEA:20629"/>
        <dbReference type="Rhea" id="RHEA-COMP:9863"/>
        <dbReference type="Rhea" id="RHEA-COMP:11604"/>
        <dbReference type="ChEBI" id="CHEBI:15377"/>
        <dbReference type="ChEBI" id="CHEBI:29999"/>
        <dbReference type="ChEBI" id="CHEBI:43474"/>
        <dbReference type="ChEBI" id="CHEBI:83421"/>
        <dbReference type="EC" id="3.1.3.16"/>
    </reaction>
</comment>
<protein>
    <recommendedName>
        <fullName evidence="4">protein-serine/threonine phosphatase</fullName>
        <ecNumber evidence="4">3.1.3.16</ecNumber>
    </recommendedName>
</protein>
<dbReference type="FunFam" id="3.60.40.10:FF:000020">
    <property type="entry name" value="Probable protein phosphatase 2C 42"/>
    <property type="match status" value="1"/>
</dbReference>
<keyword evidence="9" id="KW-0464">Manganese</keyword>
<dbReference type="GO" id="GO:0004722">
    <property type="term" value="F:protein serine/threonine phosphatase activity"/>
    <property type="evidence" value="ECO:0007669"/>
    <property type="project" value="UniProtKB-EC"/>
</dbReference>
<dbReference type="InterPro" id="IPR015655">
    <property type="entry name" value="PP2C"/>
</dbReference>
<sequence length="375" mass="42015">MFSWVEKSVSSCLGPLKNCVSMDDNQDLQMDDDALIWSRDLERHFRGEFSFAVVQANAVLEDQSQVQTGPHATFVGVYDGHGGTEASRYVCNNLFQHLLRLAGESRRVSEDIIRNAFSQTEEGFLNIVRRDVGIKPNMTSIGSCCLVGVFCEGTLYVANLGDSRAVLGYLGSSNKIVAEQLTQDHNASVEAVRNELKELHPHDPQIVLQDQGVWRVKGITQISRSIGDAHLKKTEFALNATSNRHYLPEYVRRSVLRADPAITTRNLQPTDKFIIFASDGLWELLTNKEAVEIVHKNPRLGIAKRLLMMAMKKASKIRKTPYSDIKILPAGRQRRNIHDDITIVVIFIDPDNTAPPQVSVRGFVNNVGQPDFIFE</sequence>
<keyword evidence="5" id="KW-0479">Metal-binding</keyword>
<dbReference type="PROSITE" id="PS01032">
    <property type="entry name" value="PPM_1"/>
    <property type="match status" value="1"/>
</dbReference>
<keyword evidence="6 12" id="KW-0378">Hydrolase</keyword>
<dbReference type="PANTHER" id="PTHR47992">
    <property type="entry name" value="PROTEIN PHOSPHATASE"/>
    <property type="match status" value="1"/>
</dbReference>
<evidence type="ECO:0000256" key="7">
    <source>
        <dbReference type="ARBA" id="ARBA00022842"/>
    </source>
</evidence>
<accession>A0AAV6WZ25</accession>
<dbReference type="GO" id="GO:0046872">
    <property type="term" value="F:metal ion binding"/>
    <property type="evidence" value="ECO:0007669"/>
    <property type="project" value="UniProtKB-KW"/>
</dbReference>
<keyword evidence="7" id="KW-0460">Magnesium</keyword>
<comment type="similarity">
    <text evidence="3 12">Belongs to the PP2C family.</text>
</comment>
<name>A0AAV6WZ25_9LAMI</name>
<evidence type="ECO:0000256" key="1">
    <source>
        <dbReference type="ARBA" id="ARBA00001936"/>
    </source>
</evidence>
<dbReference type="EC" id="3.1.3.16" evidence="4"/>
<dbReference type="PROSITE" id="PS51746">
    <property type="entry name" value="PPM_2"/>
    <property type="match status" value="1"/>
</dbReference>
<dbReference type="SMART" id="SM00332">
    <property type="entry name" value="PP2Cc"/>
    <property type="match status" value="1"/>
</dbReference>
<comment type="caution">
    <text evidence="14">The sequence shown here is derived from an EMBL/GenBank/DDBJ whole genome shotgun (WGS) entry which is preliminary data.</text>
</comment>
<evidence type="ECO:0000256" key="6">
    <source>
        <dbReference type="ARBA" id="ARBA00022801"/>
    </source>
</evidence>
<comment type="catalytic activity">
    <reaction evidence="11">
        <text>O-phospho-L-threonyl-[protein] + H2O = L-threonyl-[protein] + phosphate</text>
        <dbReference type="Rhea" id="RHEA:47004"/>
        <dbReference type="Rhea" id="RHEA-COMP:11060"/>
        <dbReference type="Rhea" id="RHEA-COMP:11605"/>
        <dbReference type="ChEBI" id="CHEBI:15377"/>
        <dbReference type="ChEBI" id="CHEBI:30013"/>
        <dbReference type="ChEBI" id="CHEBI:43474"/>
        <dbReference type="ChEBI" id="CHEBI:61977"/>
        <dbReference type="EC" id="3.1.3.16"/>
    </reaction>
</comment>
<dbReference type="Gene3D" id="3.60.40.10">
    <property type="entry name" value="PPM-type phosphatase domain"/>
    <property type="match status" value="1"/>
</dbReference>
<evidence type="ECO:0000256" key="3">
    <source>
        <dbReference type="ARBA" id="ARBA00006702"/>
    </source>
</evidence>
<dbReference type="InterPro" id="IPR036457">
    <property type="entry name" value="PPM-type-like_dom_sf"/>
</dbReference>
<evidence type="ECO:0000256" key="12">
    <source>
        <dbReference type="RuleBase" id="RU003465"/>
    </source>
</evidence>
<evidence type="ECO:0000313" key="14">
    <source>
        <dbReference type="EMBL" id="KAG8374285.1"/>
    </source>
</evidence>
<dbReference type="Proteomes" id="UP000826271">
    <property type="component" value="Unassembled WGS sequence"/>
</dbReference>
<evidence type="ECO:0000256" key="5">
    <source>
        <dbReference type="ARBA" id="ARBA00022723"/>
    </source>
</evidence>
<dbReference type="InterPro" id="IPR001932">
    <property type="entry name" value="PPM-type_phosphatase-like_dom"/>
</dbReference>
<keyword evidence="15" id="KW-1185">Reference proteome</keyword>
<gene>
    <name evidence="14" type="ORF">BUALT_Bualt11G0115600</name>
</gene>
<comment type="cofactor">
    <cofactor evidence="1">
        <name>Mn(2+)</name>
        <dbReference type="ChEBI" id="CHEBI:29035"/>
    </cofactor>
</comment>
<organism evidence="14 15">
    <name type="scientific">Buddleja alternifolia</name>
    <dbReference type="NCBI Taxonomy" id="168488"/>
    <lineage>
        <taxon>Eukaryota</taxon>
        <taxon>Viridiplantae</taxon>
        <taxon>Streptophyta</taxon>
        <taxon>Embryophyta</taxon>
        <taxon>Tracheophyta</taxon>
        <taxon>Spermatophyta</taxon>
        <taxon>Magnoliopsida</taxon>
        <taxon>eudicotyledons</taxon>
        <taxon>Gunneridae</taxon>
        <taxon>Pentapetalae</taxon>
        <taxon>asterids</taxon>
        <taxon>lamiids</taxon>
        <taxon>Lamiales</taxon>
        <taxon>Scrophulariaceae</taxon>
        <taxon>Buddlejeae</taxon>
        <taxon>Buddleja</taxon>
    </lineage>
</organism>
<evidence type="ECO:0000256" key="11">
    <source>
        <dbReference type="ARBA" id="ARBA00048336"/>
    </source>
</evidence>
<evidence type="ECO:0000256" key="9">
    <source>
        <dbReference type="ARBA" id="ARBA00023211"/>
    </source>
</evidence>